<evidence type="ECO:0000259" key="1">
    <source>
        <dbReference type="Pfam" id="PF13524"/>
    </source>
</evidence>
<organism evidence="2 3">
    <name type="scientific">Solidesulfovibrio carbinoliphilus subsp. oakridgensis</name>
    <dbReference type="NCBI Taxonomy" id="694327"/>
    <lineage>
        <taxon>Bacteria</taxon>
        <taxon>Pseudomonadati</taxon>
        <taxon>Thermodesulfobacteriota</taxon>
        <taxon>Desulfovibrionia</taxon>
        <taxon>Desulfovibrionales</taxon>
        <taxon>Desulfovibrionaceae</taxon>
        <taxon>Solidesulfovibrio</taxon>
    </lineage>
</organism>
<reference evidence="3" key="1">
    <citation type="journal article" date="2015" name="Genome Announc.">
        <title>High-Quality Draft Genome Sequence of Desulfovibrio carbinoliphilus FW-101-2B, an Organic Acid-Oxidizing Sulfate-Reducing Bacterium Isolated from Uranium(VI)-Contaminated Groundwater.</title>
        <authorList>
            <person name="Ramsay B.D."/>
            <person name="Hwang C."/>
            <person name="Woo H.L."/>
            <person name="Carroll S.L."/>
            <person name="Lucas S."/>
            <person name="Han J."/>
            <person name="Lapidus A.L."/>
            <person name="Cheng J.F."/>
            <person name="Goodwin L.A."/>
            <person name="Pitluck S."/>
            <person name="Peters L."/>
            <person name="Chertkov O."/>
            <person name="Held B."/>
            <person name="Detter J.C."/>
            <person name="Han C.S."/>
            <person name="Tapia R."/>
            <person name="Land M.L."/>
            <person name="Hauser L.J."/>
            <person name="Kyrpides N.C."/>
            <person name="Ivanova N.N."/>
            <person name="Mikhailova N."/>
            <person name="Pagani I."/>
            <person name="Woyke T."/>
            <person name="Arkin A.P."/>
            <person name="Dehal P."/>
            <person name="Chivian D."/>
            <person name="Criddle C.S."/>
            <person name="Wu W."/>
            <person name="Chakraborty R."/>
            <person name="Hazen T.C."/>
            <person name="Fields M.W."/>
        </authorList>
    </citation>
    <scope>NUCLEOTIDE SEQUENCE [LARGE SCALE GENOMIC DNA]</scope>
    <source>
        <strain evidence="3">FW-101-2B</strain>
    </source>
</reference>
<evidence type="ECO:0000313" key="2">
    <source>
        <dbReference type="EMBL" id="EHJ48544.1"/>
    </source>
</evidence>
<keyword evidence="3" id="KW-1185">Reference proteome</keyword>
<dbReference type="eggNOG" id="COG4641">
    <property type="taxonomic scope" value="Bacteria"/>
</dbReference>
<gene>
    <name evidence="2" type="ORF">DFW101_2540</name>
</gene>
<dbReference type="STRING" id="694327.DFW101_2540"/>
<name>G7Q8D2_9BACT</name>
<dbReference type="Pfam" id="PF13524">
    <property type="entry name" value="Glyco_trans_1_2"/>
    <property type="match status" value="1"/>
</dbReference>
<dbReference type="HOGENOM" id="CLU_518502_0_0_7"/>
<dbReference type="AlphaFoldDB" id="G7Q8D2"/>
<proteinExistence type="predicted"/>
<dbReference type="RefSeq" id="WP_009181917.1">
    <property type="nucleotide sequence ID" value="NZ_CM001368.1"/>
</dbReference>
<sequence>MRILHAGWFLREGFQEIGCEVVPLQLDAAKTLDELVEQTGVRPDLVFIELFGKTTLPKAFFNCRYKLAAYCIDSPLNEYWHIPLTKLFNFVYVDQLSSVSKFRRNGIRAKWLPLCASRMDFRPAAEKKHLITFVGSLTAYRTKRANLINHIRSSFPVNIVQDISKAAMLDVFAASRIVLNENFFSGLNLRFFQALASGSLLLTERRGYGVNFHFQEGKHYAGYSPSDLLATIQAIADAPDSFAPIALCGQEACKKQHTSASRAQTVLDDLASGPQHPALSLPARKLHEAQGKYCHAVRFGGNFDESVALLKDCANASGESMSHALCVLGSIHLRTNRNESGVAFLEKSATVACVHGLSATLKLLLFFAGDRRFLTCLAALVSLMAGLRMNSKKYFKYISLLKNGQEAYYNSCMLGYEILFDLKINYDLGFQKPDQERYPDYAMEYALLAFAAKKTSQSLDAIIRCAQKGGFAPEALGYIKEAILAGAASDEQIALSASLALQYYDFDYAETTLKALKATFSPAVS</sequence>
<protein>
    <recommendedName>
        <fullName evidence="1">Spore protein YkvP/CgeB glycosyl transferase-like domain-containing protein</fullName>
    </recommendedName>
</protein>
<evidence type="ECO:0000313" key="3">
    <source>
        <dbReference type="Proteomes" id="UP000004662"/>
    </source>
</evidence>
<dbReference type="OrthoDB" id="5505501at2"/>
<dbReference type="Proteomes" id="UP000004662">
    <property type="component" value="Chromosome"/>
</dbReference>
<feature type="domain" description="Spore protein YkvP/CgeB glycosyl transferase-like" evidence="1">
    <location>
        <begin position="131"/>
        <end position="268"/>
    </location>
</feature>
<dbReference type="InterPro" id="IPR055259">
    <property type="entry name" value="YkvP/CgeB_Glyco_trans-like"/>
</dbReference>
<dbReference type="EMBL" id="CM001368">
    <property type="protein sequence ID" value="EHJ48544.1"/>
    <property type="molecule type" value="Genomic_DNA"/>
</dbReference>
<accession>G7Q8D2</accession>